<evidence type="ECO:0000313" key="3">
    <source>
        <dbReference type="Proteomes" id="UP001519460"/>
    </source>
</evidence>
<reference evidence="2 3" key="1">
    <citation type="journal article" date="2023" name="Sci. Data">
        <title>Genome assembly of the Korean intertidal mud-creeper Batillaria attramentaria.</title>
        <authorList>
            <person name="Patra A.K."/>
            <person name="Ho P.T."/>
            <person name="Jun S."/>
            <person name="Lee S.J."/>
            <person name="Kim Y."/>
            <person name="Won Y.J."/>
        </authorList>
    </citation>
    <scope>NUCLEOTIDE SEQUENCE [LARGE SCALE GENOMIC DNA]</scope>
    <source>
        <strain evidence="2">Wonlab-2016</strain>
    </source>
</reference>
<feature type="compositionally biased region" description="Polar residues" evidence="1">
    <location>
        <begin position="23"/>
        <end position="34"/>
    </location>
</feature>
<feature type="region of interest" description="Disordered" evidence="1">
    <location>
        <begin position="23"/>
        <end position="88"/>
    </location>
</feature>
<name>A0ABD0KM67_9CAEN</name>
<protein>
    <submittedName>
        <fullName evidence="2">Uncharacterized protein</fullName>
    </submittedName>
</protein>
<feature type="compositionally biased region" description="Polar residues" evidence="1">
    <location>
        <begin position="70"/>
        <end position="86"/>
    </location>
</feature>
<keyword evidence="3" id="KW-1185">Reference proteome</keyword>
<sequence length="362" mass="39863">MSASRVSDNVFINTNGQLATYTNENSNNYLTPTSPITPQPPHIFPSRTLPISQTKLPNGEPMQRIDSGIETDSQRSPTPSTSTANPRLSAAVYEYINPKDVYLEPTANPNNRARPGESSAPQIPTRAATSPEYVTSDSEDAGGSEDSYRRRFNPVYEALEKSATRLYAQTCHCKLQATTQRQLRYLWCIQTHRVSQDDRLKNLETRFAGYYRAETAGEPKLEVVFGVISELNVSVNSLESQLMAVNASLQDQLQNISLTPGPQGPAGAGDLNQCYYKNVTSNQALPGLYSTTSWQPALDVLENNIVMSAACGVIGGDQQFVETNAISSNKVQFRCRCDGAVDGYQYRECRLHLIVCPRTSST</sequence>
<organism evidence="2 3">
    <name type="scientific">Batillaria attramentaria</name>
    <dbReference type="NCBI Taxonomy" id="370345"/>
    <lineage>
        <taxon>Eukaryota</taxon>
        <taxon>Metazoa</taxon>
        <taxon>Spiralia</taxon>
        <taxon>Lophotrochozoa</taxon>
        <taxon>Mollusca</taxon>
        <taxon>Gastropoda</taxon>
        <taxon>Caenogastropoda</taxon>
        <taxon>Sorbeoconcha</taxon>
        <taxon>Cerithioidea</taxon>
        <taxon>Batillariidae</taxon>
        <taxon>Batillaria</taxon>
    </lineage>
</organism>
<dbReference type="AlphaFoldDB" id="A0ABD0KM67"/>
<comment type="caution">
    <text evidence="2">The sequence shown here is derived from an EMBL/GenBank/DDBJ whole genome shotgun (WGS) entry which is preliminary data.</text>
</comment>
<proteinExistence type="predicted"/>
<gene>
    <name evidence="2" type="ORF">BaRGS_00020337</name>
</gene>
<accession>A0ABD0KM67</accession>
<dbReference type="Proteomes" id="UP001519460">
    <property type="component" value="Unassembled WGS sequence"/>
</dbReference>
<evidence type="ECO:0000256" key="1">
    <source>
        <dbReference type="SAM" id="MobiDB-lite"/>
    </source>
</evidence>
<dbReference type="EMBL" id="JACVVK020000151">
    <property type="protein sequence ID" value="KAK7488363.1"/>
    <property type="molecule type" value="Genomic_DNA"/>
</dbReference>
<feature type="region of interest" description="Disordered" evidence="1">
    <location>
        <begin position="102"/>
        <end position="149"/>
    </location>
</feature>
<evidence type="ECO:0000313" key="2">
    <source>
        <dbReference type="EMBL" id="KAK7488363.1"/>
    </source>
</evidence>